<evidence type="ECO:0000313" key="2">
    <source>
        <dbReference type="EMBL" id="KAJ8882068.1"/>
    </source>
</evidence>
<organism evidence="2 3">
    <name type="scientific">Dryococelus australis</name>
    <dbReference type="NCBI Taxonomy" id="614101"/>
    <lineage>
        <taxon>Eukaryota</taxon>
        <taxon>Metazoa</taxon>
        <taxon>Ecdysozoa</taxon>
        <taxon>Arthropoda</taxon>
        <taxon>Hexapoda</taxon>
        <taxon>Insecta</taxon>
        <taxon>Pterygota</taxon>
        <taxon>Neoptera</taxon>
        <taxon>Polyneoptera</taxon>
        <taxon>Phasmatodea</taxon>
        <taxon>Verophasmatodea</taxon>
        <taxon>Anareolatae</taxon>
        <taxon>Phasmatidae</taxon>
        <taxon>Eurycanthinae</taxon>
        <taxon>Dryococelus</taxon>
    </lineage>
</organism>
<protein>
    <submittedName>
        <fullName evidence="2">Uncharacterized protein</fullName>
    </submittedName>
</protein>
<dbReference type="Proteomes" id="UP001159363">
    <property type="component" value="Chromosome 5"/>
</dbReference>
<gene>
    <name evidence="2" type="ORF">PR048_018556</name>
</gene>
<accession>A0ABQ9HDC0</accession>
<reference evidence="2 3" key="1">
    <citation type="submission" date="2023-02" db="EMBL/GenBank/DDBJ databases">
        <title>LHISI_Scaffold_Assembly.</title>
        <authorList>
            <person name="Stuart O.P."/>
            <person name="Cleave R."/>
            <person name="Magrath M.J.L."/>
            <person name="Mikheyev A.S."/>
        </authorList>
    </citation>
    <scope>NUCLEOTIDE SEQUENCE [LARGE SCALE GENOMIC DNA]</scope>
    <source>
        <strain evidence="2">Daus_M_001</strain>
        <tissue evidence="2">Leg muscle</tissue>
    </source>
</reference>
<name>A0ABQ9HDC0_9NEOP</name>
<feature type="compositionally biased region" description="Basic and acidic residues" evidence="1">
    <location>
        <begin position="145"/>
        <end position="156"/>
    </location>
</feature>
<sequence>MQQVRHRRITSLGRDSLNVGKGRGRGHGLFAFSVYLREGVRTGLASDWLPLAAVGSPIGWAAGRLVVFCDIRSLNRRAPSNNTCRFSSRPAGSFSGIVHPWSHPTFLKSRLSSTSRIFLRLVQTKLNYFQQTTPKGQRAAFVRTHGMDPRGNPESKVKKRRSHTGDTNTHRLVPHRPYAQGVQCFRRDATIYRRYCLYASDILPRRQQATGVRLSFCISRCRMHCETTPGMRRTFCTRTIRRVSKPCTKDCEVSIIFTARRVWHDDLSCGVHRRPAAQLQAASYLPSRCDRGHMSRNTPPCQVDLLVLVACSSAIRGATVAERLACSPPTKAIRVQSPAGSLRLVACGNRAGRCRWSAGFLGDLPFPPPFHSGAALYSSQSPSLALNTPMLRAV</sequence>
<keyword evidence="3" id="KW-1185">Reference proteome</keyword>
<comment type="caution">
    <text evidence="2">The sequence shown here is derived from an EMBL/GenBank/DDBJ whole genome shotgun (WGS) entry which is preliminary data.</text>
</comment>
<evidence type="ECO:0000313" key="3">
    <source>
        <dbReference type="Proteomes" id="UP001159363"/>
    </source>
</evidence>
<proteinExistence type="predicted"/>
<evidence type="ECO:0000256" key="1">
    <source>
        <dbReference type="SAM" id="MobiDB-lite"/>
    </source>
</evidence>
<feature type="region of interest" description="Disordered" evidence="1">
    <location>
        <begin position="144"/>
        <end position="172"/>
    </location>
</feature>
<dbReference type="EMBL" id="JARBHB010000006">
    <property type="protein sequence ID" value="KAJ8882068.1"/>
    <property type="molecule type" value="Genomic_DNA"/>
</dbReference>